<name>A0ABP7L4D7_9ACTN</name>
<evidence type="ECO:0000313" key="1">
    <source>
        <dbReference type="EMBL" id="GAA3892988.1"/>
    </source>
</evidence>
<dbReference type="Proteomes" id="UP001501563">
    <property type="component" value="Unassembled WGS sequence"/>
</dbReference>
<reference evidence="2" key="1">
    <citation type="journal article" date="2019" name="Int. J. Syst. Evol. Microbiol.">
        <title>The Global Catalogue of Microorganisms (GCM) 10K type strain sequencing project: providing services to taxonomists for standard genome sequencing and annotation.</title>
        <authorList>
            <consortium name="The Broad Institute Genomics Platform"/>
            <consortium name="The Broad Institute Genome Sequencing Center for Infectious Disease"/>
            <person name="Wu L."/>
            <person name="Ma J."/>
        </authorList>
    </citation>
    <scope>NUCLEOTIDE SEQUENCE [LARGE SCALE GENOMIC DNA]</scope>
    <source>
        <strain evidence="2">JCM 16578</strain>
    </source>
</reference>
<organism evidence="1 2">
    <name type="scientific">Streptomyces lannensis</name>
    <dbReference type="NCBI Taxonomy" id="766498"/>
    <lineage>
        <taxon>Bacteria</taxon>
        <taxon>Bacillati</taxon>
        <taxon>Actinomycetota</taxon>
        <taxon>Actinomycetes</taxon>
        <taxon>Kitasatosporales</taxon>
        <taxon>Streptomycetaceae</taxon>
        <taxon>Streptomyces</taxon>
    </lineage>
</organism>
<evidence type="ECO:0000313" key="2">
    <source>
        <dbReference type="Proteomes" id="UP001501563"/>
    </source>
</evidence>
<protein>
    <submittedName>
        <fullName evidence="1">Uncharacterized protein</fullName>
    </submittedName>
</protein>
<comment type="caution">
    <text evidence="1">The sequence shown here is derived from an EMBL/GenBank/DDBJ whole genome shotgun (WGS) entry which is preliminary data.</text>
</comment>
<proteinExistence type="predicted"/>
<accession>A0ABP7L4D7</accession>
<gene>
    <name evidence="1" type="ORF">GCM10022207_71020</name>
</gene>
<keyword evidence="2" id="KW-1185">Reference proteome</keyword>
<dbReference type="EMBL" id="BAAAZA010000030">
    <property type="protein sequence ID" value="GAA3892988.1"/>
    <property type="molecule type" value="Genomic_DNA"/>
</dbReference>
<sequence length="111" mass="12014">MMNASPAAGVDRVMKWLAVVAGLAIMQSGPQTELSCGKLAPMDTAKLELAAQRYREAETALDAARADLQAEAVVFLRQTDERGAQAAIARITGWTDEHLRRLMKSAEEQAT</sequence>